<sequence length="728" mass="77858">MEKRKRVLPVMMAATIATVPFLSVPQAYAVTDVSVDADDTDTDEETDYTIEFEIEEDLDEGDEITITFDDEFEIDDDIDEGDVEVDGDEPNDVSYDDDDNSITIEVPDDYEEGDTITVDIFGVITNPEDDDDYKITVETENDDDDDYDYVEIGDGDDDDDDGEFDVDISTDEEYEEAKWVFDNFDLDDELEEDEEIVITFPDEDMLPSDIDTEDVEINGEEVDDVEVDDDEVTITIPSDVDGDDLDEIVFKKSAGIETPEEDDDYTITLEYMDEEYESEEFDIDGDGNSSSSSASSSSAADIDFPVSLSSITTGAASSFSFEANFGNSKLKAGDDVVIQFPAGTTMPTFLTTSNFTINGRTVSKASVTGNRLYLTAPSGMGTTNTVRVVISSSAGITHPKTPGSYSLSMTVDGKTITSDSFTIRDAVATPVTSTPSTTPATTTTPAPAASAVNNSTATVYLQTTALNAPAGFNIEIKGMGMPLRKGQDFIEVVLPAGFKVPAYIATTNVSVNRVNANYVAVRGNNLLIYPGQDIPAGTAASIIISNKGGIKTPSAKGVYNVSLYNSEEKGVLFSRPVSVGGAPLPKVTTPAPAASKPAATTPAFTIPAGAASMKLNVASFTLNGKTYPVSVAPYVSADTTMVPAQFFKEALALSTIWDQKTVSIVSGTTVARLTVGSNQAVIGNTSVTLPTAVQLKNGMPMVPVRAIAEKLGYKVGYDPKTGAFYVYK</sequence>
<evidence type="ECO:0000259" key="3">
    <source>
        <dbReference type="Pfam" id="PF07833"/>
    </source>
</evidence>
<evidence type="ECO:0000313" key="5">
    <source>
        <dbReference type="Proteomes" id="UP000717624"/>
    </source>
</evidence>
<keyword evidence="2" id="KW-0732">Signal</keyword>
<dbReference type="AlphaFoldDB" id="A0A938XVS5"/>
<dbReference type="InterPro" id="IPR012854">
    <property type="entry name" value="Cu_amine_oxidase-like_N"/>
</dbReference>
<dbReference type="Proteomes" id="UP000717624">
    <property type="component" value="Unassembled WGS sequence"/>
</dbReference>
<dbReference type="InterPro" id="IPR036582">
    <property type="entry name" value="Mao_N_sf"/>
</dbReference>
<name>A0A938XVS5_9BACL</name>
<keyword evidence="5" id="KW-1185">Reference proteome</keyword>
<feature type="domain" description="Copper amine oxidase-like N-terminal" evidence="3">
    <location>
        <begin position="622"/>
        <end position="725"/>
    </location>
</feature>
<feature type="region of interest" description="Disordered" evidence="1">
    <location>
        <begin position="430"/>
        <end position="449"/>
    </location>
</feature>
<dbReference type="RefSeq" id="WP_204516358.1">
    <property type="nucleotide sequence ID" value="NZ_BAABIN010000009.1"/>
</dbReference>
<reference evidence="4" key="1">
    <citation type="submission" date="2021-01" db="EMBL/GenBank/DDBJ databases">
        <title>Genomic Encyclopedia of Type Strains, Phase IV (KMG-IV): sequencing the most valuable type-strain genomes for metagenomic binning, comparative biology and taxonomic classification.</title>
        <authorList>
            <person name="Goeker M."/>
        </authorList>
    </citation>
    <scope>NUCLEOTIDE SEQUENCE</scope>
    <source>
        <strain evidence="4">DSM 25523</strain>
    </source>
</reference>
<feature type="signal peptide" evidence="2">
    <location>
        <begin position="1"/>
        <end position="29"/>
    </location>
</feature>
<evidence type="ECO:0000256" key="1">
    <source>
        <dbReference type="SAM" id="MobiDB-lite"/>
    </source>
</evidence>
<dbReference type="Pfam" id="PF07833">
    <property type="entry name" value="Cu_amine_oxidN1"/>
    <property type="match status" value="1"/>
</dbReference>
<dbReference type="Gene3D" id="3.30.457.10">
    <property type="entry name" value="Copper amine oxidase-like, N-terminal domain"/>
    <property type="match status" value="2"/>
</dbReference>
<organism evidence="4 5">
    <name type="scientific">Brevibacillus fulvus</name>
    <dbReference type="NCBI Taxonomy" id="1125967"/>
    <lineage>
        <taxon>Bacteria</taxon>
        <taxon>Bacillati</taxon>
        <taxon>Bacillota</taxon>
        <taxon>Bacilli</taxon>
        <taxon>Bacillales</taxon>
        <taxon>Paenibacillaceae</taxon>
        <taxon>Brevibacillus</taxon>
    </lineage>
</organism>
<accession>A0A938XVS5</accession>
<feature type="chain" id="PRO_5037827795" description="Copper amine oxidase-like N-terminal domain-containing protein" evidence="2">
    <location>
        <begin position="30"/>
        <end position="728"/>
    </location>
</feature>
<evidence type="ECO:0000256" key="2">
    <source>
        <dbReference type="SAM" id="SignalP"/>
    </source>
</evidence>
<protein>
    <recommendedName>
        <fullName evidence="3">Copper amine oxidase-like N-terminal domain-containing protein</fullName>
    </recommendedName>
</protein>
<proteinExistence type="predicted"/>
<dbReference type="EMBL" id="JAFBEB010000001">
    <property type="protein sequence ID" value="MBM7588613.1"/>
    <property type="molecule type" value="Genomic_DNA"/>
</dbReference>
<evidence type="ECO:0000313" key="4">
    <source>
        <dbReference type="EMBL" id="MBM7588613.1"/>
    </source>
</evidence>
<comment type="caution">
    <text evidence="4">The sequence shown here is derived from an EMBL/GenBank/DDBJ whole genome shotgun (WGS) entry which is preliminary data.</text>
</comment>
<feature type="region of interest" description="Disordered" evidence="1">
    <location>
        <begin position="80"/>
        <end position="99"/>
    </location>
</feature>
<gene>
    <name evidence="4" type="ORF">JOD01_000199</name>
</gene>
<dbReference type="SUPFAM" id="SSF55383">
    <property type="entry name" value="Copper amine oxidase, domain N"/>
    <property type="match status" value="2"/>
</dbReference>